<dbReference type="AlphaFoldDB" id="E9E7E2"/>
<dbReference type="InterPro" id="IPR015500">
    <property type="entry name" value="Peptidase_S8_subtilisin-rel"/>
</dbReference>
<evidence type="ECO:0000256" key="3">
    <source>
        <dbReference type="ARBA" id="ARBA00022670"/>
    </source>
</evidence>
<organism evidence="13">
    <name type="scientific">Metarhizium acridum (strain CQMa 102)</name>
    <dbReference type="NCBI Taxonomy" id="655827"/>
    <lineage>
        <taxon>Eukaryota</taxon>
        <taxon>Fungi</taxon>
        <taxon>Dikarya</taxon>
        <taxon>Ascomycota</taxon>
        <taxon>Pezizomycotina</taxon>
        <taxon>Sordariomycetes</taxon>
        <taxon>Hypocreomycetidae</taxon>
        <taxon>Hypocreales</taxon>
        <taxon>Clavicipitaceae</taxon>
        <taxon>Metarhizium</taxon>
    </lineage>
</organism>
<dbReference type="InterPro" id="IPR036852">
    <property type="entry name" value="Peptidase_S8/S53_dom_sf"/>
</dbReference>
<evidence type="ECO:0000256" key="7">
    <source>
        <dbReference type="PROSITE-ProRule" id="PRU01240"/>
    </source>
</evidence>
<accession>E9E7E2</accession>
<dbReference type="GO" id="GO:0004252">
    <property type="term" value="F:serine-type endopeptidase activity"/>
    <property type="evidence" value="ECO:0007669"/>
    <property type="project" value="InterPro"/>
</dbReference>
<comment type="caution">
    <text evidence="7">Lacks conserved residue(s) required for the propagation of feature annotation.</text>
</comment>
<dbReference type="InterPro" id="IPR023827">
    <property type="entry name" value="Peptidase_S8_Asp-AS"/>
</dbReference>
<reference evidence="12 13" key="1">
    <citation type="journal article" date="2011" name="PLoS Genet.">
        <title>Genome sequencing and comparative transcriptomics of the model entomopathogenic fungi Metarhizium anisopliae and M. acridum.</title>
        <authorList>
            <person name="Gao Q."/>
            <person name="Jin K."/>
            <person name="Ying S.H."/>
            <person name="Zhang Y."/>
            <person name="Xiao G."/>
            <person name="Shang Y."/>
            <person name="Duan Z."/>
            <person name="Hu X."/>
            <person name="Xie X.Q."/>
            <person name="Zhou G."/>
            <person name="Peng G."/>
            <person name="Luo Z."/>
            <person name="Huang W."/>
            <person name="Wang B."/>
            <person name="Fang W."/>
            <person name="Wang S."/>
            <person name="Zhong Y."/>
            <person name="Ma L.J."/>
            <person name="St Leger R.J."/>
            <person name="Zhao G.P."/>
            <person name="Pei Y."/>
            <person name="Feng M.G."/>
            <person name="Xia Y."/>
            <person name="Wang C."/>
        </authorList>
    </citation>
    <scope>NUCLEOTIDE SEQUENCE [LARGE SCALE GENOMIC DNA]</scope>
    <source>
        <strain evidence="12 13">CQMa 102</strain>
    </source>
</reference>
<evidence type="ECO:0000256" key="2">
    <source>
        <dbReference type="ARBA" id="ARBA00022512"/>
    </source>
</evidence>
<dbReference type="HOGENOM" id="CLU_003559_4_0_1"/>
<proteinExistence type="inferred from homology"/>
<dbReference type="SUPFAM" id="SSF52743">
    <property type="entry name" value="Subtilisin-like"/>
    <property type="match status" value="1"/>
</dbReference>
<evidence type="ECO:0000256" key="6">
    <source>
        <dbReference type="ARBA" id="ARBA00022825"/>
    </source>
</evidence>
<evidence type="ECO:0000256" key="5">
    <source>
        <dbReference type="ARBA" id="ARBA00022801"/>
    </source>
</evidence>
<evidence type="ECO:0000259" key="9">
    <source>
        <dbReference type="Pfam" id="PF00082"/>
    </source>
</evidence>
<feature type="domain" description="Peptidase S8/S53" evidence="9">
    <location>
        <begin position="29"/>
        <end position="353"/>
    </location>
</feature>
<feature type="domain" description="PA" evidence="10">
    <location>
        <begin position="206"/>
        <end position="268"/>
    </location>
</feature>
<dbReference type="PROSITE" id="PS51892">
    <property type="entry name" value="SUBTILASE"/>
    <property type="match status" value="1"/>
</dbReference>
<keyword evidence="6 8" id="KW-0720">Serine protease</keyword>
<dbReference type="GO" id="GO:0016020">
    <property type="term" value="C:membrane"/>
    <property type="evidence" value="ECO:0007669"/>
    <property type="project" value="InterPro"/>
</dbReference>
<protein>
    <submittedName>
        <fullName evidence="12">Putative subtilisin-like protease</fullName>
    </submittedName>
</protein>
<dbReference type="GO" id="GO:0006508">
    <property type="term" value="P:proteolysis"/>
    <property type="evidence" value="ECO:0007669"/>
    <property type="project" value="UniProtKB-KW"/>
</dbReference>
<dbReference type="InterPro" id="IPR010435">
    <property type="entry name" value="C5a/SBT2-like_Fn3"/>
</dbReference>
<dbReference type="InterPro" id="IPR023828">
    <property type="entry name" value="Peptidase_S8_Ser-AS"/>
</dbReference>
<evidence type="ECO:0000259" key="11">
    <source>
        <dbReference type="Pfam" id="PF06280"/>
    </source>
</evidence>
<name>E9E7E2_METAQ</name>
<evidence type="ECO:0000256" key="4">
    <source>
        <dbReference type="ARBA" id="ARBA00022729"/>
    </source>
</evidence>
<sequence length="566" mass="59889">MSGQSTSLACPNTMFELLEYQKPARSQAEMVAVVDTGIDYTHPALGNNCVGKGCLVAFGTDLVGDAYNWINTPTRITRCCIVAAQPNPHGFTGAAPDVTLGAYHVFGCDGLASNDILISAFNKALEHGAQIISASIVGTRGWTEEPWTVAVSRIVEQGVPCAISVGNDDDHGLFYISTAANGKEVTAVASYDNILTPSVHFHAGYSVDGGRATDFLYVPRPPALQGYTVLVRRVICLFADKAVNQAAKGAKYMIVYNNVAGDFAPTLGDSASLMKGSGMVTPEIGASWVNSLKAGSNIDFVSFSKSQAVTRSYAVLSGTSMSCPITAAIIALVSQVRGTRDPQLILNLLSATANPQLSNDGKQFYSRFAPAAQQGGGMSFFNDADRRIRELSLTITDTGEEPATYRLGQVSSLAMYTLQKASVYPMAFPNEAADSYASLKFLQDSVTVAPGEHVVVDVVAIPPSGLDATRLALWSGYITVNGTDVSSLSMPYQGLSSSLRNSTVLASDQSWIFHSNYSKNYVKAPDNTTFLLPAAANDVLPAVYVGLALGSSQAKIDVVPMTTCPP</sequence>
<evidence type="ECO:0000313" key="13">
    <source>
        <dbReference type="Proteomes" id="UP000002499"/>
    </source>
</evidence>
<dbReference type="Gene3D" id="3.40.50.200">
    <property type="entry name" value="Peptidase S8/S53 domain"/>
    <property type="match status" value="1"/>
</dbReference>
<dbReference type="Pfam" id="PF00082">
    <property type="entry name" value="Peptidase_S8"/>
    <property type="match status" value="1"/>
</dbReference>
<keyword evidence="5 8" id="KW-0378">Hydrolase</keyword>
<dbReference type="InterPro" id="IPR000209">
    <property type="entry name" value="Peptidase_S8/S53_dom"/>
</dbReference>
<dbReference type="PANTHER" id="PTHR43806">
    <property type="entry name" value="PEPTIDASE S8"/>
    <property type="match status" value="1"/>
</dbReference>
<keyword evidence="13" id="KW-1185">Reference proteome</keyword>
<dbReference type="PROSITE" id="PS00138">
    <property type="entry name" value="SUBTILASE_SER"/>
    <property type="match status" value="1"/>
</dbReference>
<dbReference type="eggNOG" id="KOG4266">
    <property type="taxonomic scope" value="Eukaryota"/>
</dbReference>
<dbReference type="InterPro" id="IPR003137">
    <property type="entry name" value="PA_domain"/>
</dbReference>
<dbReference type="InParanoid" id="E9E7E2"/>
<dbReference type="PROSITE" id="PS00136">
    <property type="entry name" value="SUBTILASE_ASP"/>
    <property type="match status" value="1"/>
</dbReference>
<dbReference type="Pfam" id="PF02225">
    <property type="entry name" value="PA"/>
    <property type="match status" value="1"/>
</dbReference>
<dbReference type="Proteomes" id="UP000002499">
    <property type="component" value="Unassembled WGS sequence"/>
</dbReference>
<comment type="similarity">
    <text evidence="1 7 8">Belongs to the peptidase S8 family.</text>
</comment>
<keyword evidence="4" id="KW-0732">Signal</keyword>
<gene>
    <name evidence="12" type="ORF">MAC_05790</name>
</gene>
<dbReference type="PANTHER" id="PTHR43806:SF66">
    <property type="entry name" value="SERIN ENDOPEPTIDASE"/>
    <property type="match status" value="1"/>
</dbReference>
<evidence type="ECO:0000259" key="10">
    <source>
        <dbReference type="Pfam" id="PF02225"/>
    </source>
</evidence>
<evidence type="ECO:0000256" key="8">
    <source>
        <dbReference type="RuleBase" id="RU003355"/>
    </source>
</evidence>
<keyword evidence="2" id="KW-0134">Cell wall</keyword>
<dbReference type="PRINTS" id="PR00723">
    <property type="entry name" value="SUBTILISIN"/>
</dbReference>
<dbReference type="EMBL" id="GL698515">
    <property type="protein sequence ID" value="EFY88184.1"/>
    <property type="molecule type" value="Genomic_DNA"/>
</dbReference>
<dbReference type="OrthoDB" id="10256524at2759"/>
<dbReference type="Pfam" id="PF06280">
    <property type="entry name" value="fn3_5"/>
    <property type="match status" value="1"/>
</dbReference>
<feature type="domain" description="C5a peptidase/Subtilisin-like protease SBT2-like Fn3-like" evidence="11">
    <location>
        <begin position="383"/>
        <end position="492"/>
    </location>
</feature>
<keyword evidence="2" id="KW-0964">Secreted</keyword>
<dbReference type="InterPro" id="IPR050131">
    <property type="entry name" value="Peptidase_S8_subtilisin-like"/>
</dbReference>
<evidence type="ECO:0000256" key="1">
    <source>
        <dbReference type="ARBA" id="ARBA00011073"/>
    </source>
</evidence>
<evidence type="ECO:0000313" key="12">
    <source>
        <dbReference type="EMBL" id="EFY88184.1"/>
    </source>
</evidence>
<keyword evidence="3 8" id="KW-0645">Protease</keyword>